<organism evidence="5 6">
    <name type="scientific">Xylanibacter ruminicola</name>
    <name type="common">Prevotella ruminicola</name>
    <dbReference type="NCBI Taxonomy" id="839"/>
    <lineage>
        <taxon>Bacteria</taxon>
        <taxon>Pseudomonadati</taxon>
        <taxon>Bacteroidota</taxon>
        <taxon>Bacteroidia</taxon>
        <taxon>Bacteroidales</taxon>
        <taxon>Prevotellaceae</taxon>
        <taxon>Xylanibacter</taxon>
    </lineage>
</organism>
<evidence type="ECO:0000256" key="1">
    <source>
        <dbReference type="ARBA" id="ARBA00022723"/>
    </source>
</evidence>
<feature type="region of interest" description="Disordered" evidence="2">
    <location>
        <begin position="94"/>
        <end position="114"/>
    </location>
</feature>
<sequence>MKKIVMMMFAALFTMNVMADNVKFKVNNMHCENCAKRVEKTLKANDAVSEVKVNLECKAVCVSYDAQKTNVEALQKALSDAKFEAEIAKQCNDKEGCKGEGEHKCGHNDKKTQE</sequence>
<dbReference type="PROSITE" id="PS01047">
    <property type="entry name" value="HMA_1"/>
    <property type="match status" value="1"/>
</dbReference>
<dbReference type="InterPro" id="IPR006121">
    <property type="entry name" value="HMA_dom"/>
</dbReference>
<dbReference type="CDD" id="cd00371">
    <property type="entry name" value="HMA"/>
    <property type="match status" value="1"/>
</dbReference>
<protein>
    <submittedName>
        <fullName evidence="5">Copper chaperone CopZ</fullName>
    </submittedName>
</protein>
<feature type="signal peptide" evidence="3">
    <location>
        <begin position="1"/>
        <end position="19"/>
    </location>
</feature>
<evidence type="ECO:0000256" key="3">
    <source>
        <dbReference type="SAM" id="SignalP"/>
    </source>
</evidence>
<evidence type="ECO:0000256" key="2">
    <source>
        <dbReference type="SAM" id="MobiDB-lite"/>
    </source>
</evidence>
<dbReference type="EMBL" id="FNUV01000007">
    <property type="protein sequence ID" value="SEG02451.1"/>
    <property type="molecule type" value="Genomic_DNA"/>
</dbReference>
<dbReference type="GO" id="GO:0046872">
    <property type="term" value="F:metal ion binding"/>
    <property type="evidence" value="ECO:0007669"/>
    <property type="project" value="UniProtKB-KW"/>
</dbReference>
<dbReference type="Pfam" id="PF00403">
    <property type="entry name" value="HMA"/>
    <property type="match status" value="1"/>
</dbReference>
<evidence type="ECO:0000313" key="5">
    <source>
        <dbReference type="EMBL" id="SEG02451.1"/>
    </source>
</evidence>
<reference evidence="5 6" key="1">
    <citation type="submission" date="2016-10" db="EMBL/GenBank/DDBJ databases">
        <authorList>
            <person name="de Groot N.N."/>
        </authorList>
    </citation>
    <scope>NUCLEOTIDE SEQUENCE [LARGE SCALE GENOMIC DNA]</scope>
    <source>
        <strain evidence="5 6">AR32</strain>
    </source>
</reference>
<dbReference type="InterPro" id="IPR017969">
    <property type="entry name" value="Heavy-metal-associated_CS"/>
</dbReference>
<dbReference type="Proteomes" id="UP000236735">
    <property type="component" value="Unassembled WGS sequence"/>
</dbReference>
<keyword evidence="3" id="KW-0732">Signal</keyword>
<dbReference type="RefSeq" id="WP_051949653.1">
    <property type="nucleotide sequence ID" value="NZ_FNUV01000007.1"/>
</dbReference>
<evidence type="ECO:0000259" key="4">
    <source>
        <dbReference type="PROSITE" id="PS50846"/>
    </source>
</evidence>
<dbReference type="Gene3D" id="3.30.70.100">
    <property type="match status" value="1"/>
</dbReference>
<evidence type="ECO:0000313" key="6">
    <source>
        <dbReference type="Proteomes" id="UP000236735"/>
    </source>
</evidence>
<keyword evidence="1" id="KW-0479">Metal-binding</keyword>
<dbReference type="InterPro" id="IPR036163">
    <property type="entry name" value="HMA_dom_sf"/>
</dbReference>
<gene>
    <name evidence="5" type="ORF">SAMN05216354_2472</name>
</gene>
<dbReference type="AlphaFoldDB" id="A0A1H5WST5"/>
<proteinExistence type="predicted"/>
<dbReference type="SUPFAM" id="SSF55008">
    <property type="entry name" value="HMA, heavy metal-associated domain"/>
    <property type="match status" value="1"/>
</dbReference>
<feature type="chain" id="PRO_5009288661" evidence="3">
    <location>
        <begin position="20"/>
        <end position="114"/>
    </location>
</feature>
<accession>A0A1H5WST5</accession>
<dbReference type="FunFam" id="3.30.70.100:FF:000001">
    <property type="entry name" value="ATPase copper transporting beta"/>
    <property type="match status" value="1"/>
</dbReference>
<feature type="domain" description="HMA" evidence="4">
    <location>
        <begin position="20"/>
        <end position="86"/>
    </location>
</feature>
<name>A0A1H5WST5_XYLRU</name>
<dbReference type="PROSITE" id="PS50846">
    <property type="entry name" value="HMA_2"/>
    <property type="match status" value="1"/>
</dbReference>